<evidence type="ECO:0000256" key="1">
    <source>
        <dbReference type="ARBA" id="ARBA00009998"/>
    </source>
</evidence>
<dbReference type="Pfam" id="PF02609">
    <property type="entry name" value="Exonuc_VII_S"/>
    <property type="match status" value="1"/>
</dbReference>
<comment type="subunit">
    <text evidence="6">Heterooligomer composed of large and small subunits.</text>
</comment>
<comment type="caution">
    <text evidence="7">The sequence shown here is derived from an EMBL/GenBank/DDBJ whole genome shotgun (WGS) entry which is preliminary data.</text>
</comment>
<dbReference type="GO" id="GO:0009318">
    <property type="term" value="C:exodeoxyribonuclease VII complex"/>
    <property type="evidence" value="ECO:0007669"/>
    <property type="project" value="UniProtKB-UniRule"/>
</dbReference>
<comment type="function">
    <text evidence="6">Bidirectionally degrades single-stranded DNA into large acid-insoluble oligonucleotides, which are then degraded further into small acid-soluble oligonucleotides.</text>
</comment>
<evidence type="ECO:0000256" key="2">
    <source>
        <dbReference type="ARBA" id="ARBA00022490"/>
    </source>
</evidence>
<evidence type="ECO:0000313" key="7">
    <source>
        <dbReference type="EMBL" id="HGY94915.1"/>
    </source>
</evidence>
<dbReference type="PANTHER" id="PTHR34137">
    <property type="entry name" value="EXODEOXYRIBONUCLEASE 7 SMALL SUBUNIT"/>
    <property type="match status" value="1"/>
</dbReference>
<keyword evidence="3 6" id="KW-0540">Nuclease</keyword>
<gene>
    <name evidence="6 7" type="primary">xseB</name>
    <name evidence="7" type="ORF">ENW50_09575</name>
</gene>
<evidence type="ECO:0000256" key="4">
    <source>
        <dbReference type="ARBA" id="ARBA00022801"/>
    </source>
</evidence>
<comment type="subcellular location">
    <subcellularLocation>
        <location evidence="6">Cytoplasm</location>
    </subcellularLocation>
</comment>
<dbReference type="InterPro" id="IPR037004">
    <property type="entry name" value="Exonuc_VII_ssu_sf"/>
</dbReference>
<keyword evidence="5 6" id="KW-0269">Exonuclease</keyword>
<comment type="similarity">
    <text evidence="1 6">Belongs to the XseB family.</text>
</comment>
<keyword evidence="4 6" id="KW-0378">Hydrolase</keyword>
<dbReference type="GO" id="GO:0006308">
    <property type="term" value="P:DNA catabolic process"/>
    <property type="evidence" value="ECO:0007669"/>
    <property type="project" value="UniProtKB-UniRule"/>
</dbReference>
<sequence length="73" mass="8283">MASFEESLQRLEQLVNQLERGDLPLEEAIKLFEEGTSLSEECQKHLSEAEGKVEILIKQRDAAMKRAPFPPAE</sequence>
<dbReference type="PIRSF" id="PIRSF006488">
    <property type="entry name" value="Exonuc_VII_S"/>
    <property type="match status" value="1"/>
</dbReference>
<dbReference type="NCBIfam" id="NF002140">
    <property type="entry name" value="PRK00977.1-4"/>
    <property type="match status" value="1"/>
</dbReference>
<accession>A0A7V4XU46</accession>
<proteinExistence type="inferred from homology"/>
<dbReference type="EC" id="3.1.11.6" evidence="6"/>
<dbReference type="SUPFAM" id="SSF116842">
    <property type="entry name" value="XseB-like"/>
    <property type="match status" value="1"/>
</dbReference>
<dbReference type="NCBIfam" id="TIGR01280">
    <property type="entry name" value="xseB"/>
    <property type="match status" value="1"/>
</dbReference>
<dbReference type="GO" id="GO:0005829">
    <property type="term" value="C:cytosol"/>
    <property type="evidence" value="ECO:0007669"/>
    <property type="project" value="TreeGrafter"/>
</dbReference>
<dbReference type="AlphaFoldDB" id="A0A7V4XU46"/>
<evidence type="ECO:0000256" key="3">
    <source>
        <dbReference type="ARBA" id="ARBA00022722"/>
    </source>
</evidence>
<organism evidence="7">
    <name type="scientific">Acidobacterium capsulatum</name>
    <dbReference type="NCBI Taxonomy" id="33075"/>
    <lineage>
        <taxon>Bacteria</taxon>
        <taxon>Pseudomonadati</taxon>
        <taxon>Acidobacteriota</taxon>
        <taxon>Terriglobia</taxon>
        <taxon>Terriglobales</taxon>
        <taxon>Acidobacteriaceae</taxon>
        <taxon>Acidobacterium</taxon>
    </lineage>
</organism>
<dbReference type="InterPro" id="IPR003761">
    <property type="entry name" value="Exonuc_VII_S"/>
</dbReference>
<evidence type="ECO:0000256" key="5">
    <source>
        <dbReference type="ARBA" id="ARBA00022839"/>
    </source>
</evidence>
<keyword evidence="2 6" id="KW-0963">Cytoplasm</keyword>
<name>A0A7V4XU46_9BACT</name>
<dbReference type="GO" id="GO:0008855">
    <property type="term" value="F:exodeoxyribonuclease VII activity"/>
    <property type="evidence" value="ECO:0007669"/>
    <property type="project" value="UniProtKB-UniRule"/>
</dbReference>
<dbReference type="PANTHER" id="PTHR34137:SF1">
    <property type="entry name" value="EXODEOXYRIBONUCLEASE 7 SMALL SUBUNIT"/>
    <property type="match status" value="1"/>
</dbReference>
<reference evidence="7" key="1">
    <citation type="journal article" date="2020" name="mSystems">
        <title>Genome- and Community-Level Interaction Insights into Carbon Utilization and Element Cycling Functions of Hydrothermarchaeota in Hydrothermal Sediment.</title>
        <authorList>
            <person name="Zhou Z."/>
            <person name="Liu Y."/>
            <person name="Xu W."/>
            <person name="Pan J."/>
            <person name="Luo Z.H."/>
            <person name="Li M."/>
        </authorList>
    </citation>
    <scope>NUCLEOTIDE SEQUENCE [LARGE SCALE GENOMIC DNA]</scope>
    <source>
        <strain evidence="7">SpSt-855</strain>
    </source>
</reference>
<dbReference type="HAMAP" id="MF_00337">
    <property type="entry name" value="Exonuc_7_S"/>
    <property type="match status" value="1"/>
</dbReference>
<protein>
    <recommendedName>
        <fullName evidence="6">Exodeoxyribonuclease 7 small subunit</fullName>
        <ecNumber evidence="6">3.1.11.6</ecNumber>
    </recommendedName>
    <alternativeName>
        <fullName evidence="6">Exodeoxyribonuclease VII small subunit</fullName>
        <shortName evidence="6">Exonuclease VII small subunit</shortName>
    </alternativeName>
</protein>
<evidence type="ECO:0000256" key="6">
    <source>
        <dbReference type="HAMAP-Rule" id="MF_00337"/>
    </source>
</evidence>
<dbReference type="Gene3D" id="1.10.287.1040">
    <property type="entry name" value="Exonuclease VII, small subunit"/>
    <property type="match status" value="1"/>
</dbReference>
<comment type="catalytic activity">
    <reaction evidence="6">
        <text>Exonucleolytic cleavage in either 5'- to 3'- or 3'- to 5'-direction to yield nucleoside 5'-phosphates.</text>
        <dbReference type="EC" id="3.1.11.6"/>
    </reaction>
</comment>
<dbReference type="EMBL" id="DTKL01000061">
    <property type="protein sequence ID" value="HGY94915.1"/>
    <property type="molecule type" value="Genomic_DNA"/>
</dbReference>